<accession>A0A1G4JUB6</accession>
<dbReference type="AlphaFoldDB" id="A0A1G4JUB6"/>
<dbReference type="EMBL" id="LT598477">
    <property type="protein sequence ID" value="SCU94382.1"/>
    <property type="molecule type" value="Genomic_DNA"/>
</dbReference>
<dbReference type="PANTHER" id="PTHR48208">
    <property type="entry name" value="CENTROMERE PROTEIN I"/>
    <property type="match status" value="1"/>
</dbReference>
<evidence type="ECO:0000256" key="1">
    <source>
        <dbReference type="ARBA" id="ARBA00004123"/>
    </source>
</evidence>
<dbReference type="GO" id="GO:0005634">
    <property type="term" value="C:nucleus"/>
    <property type="evidence" value="ECO:0007669"/>
    <property type="project" value="UniProtKB-SubCell"/>
</dbReference>
<evidence type="ECO:0000256" key="3">
    <source>
        <dbReference type="ARBA" id="ARBA00005470"/>
    </source>
</evidence>
<organism evidence="7 8">
    <name type="scientific">Lachancea meyersii CBS 8951</name>
    <dbReference type="NCBI Taxonomy" id="1266667"/>
    <lineage>
        <taxon>Eukaryota</taxon>
        <taxon>Fungi</taxon>
        <taxon>Dikarya</taxon>
        <taxon>Ascomycota</taxon>
        <taxon>Saccharomycotina</taxon>
        <taxon>Saccharomycetes</taxon>
        <taxon>Saccharomycetales</taxon>
        <taxon>Saccharomycetaceae</taxon>
        <taxon>Lachancea</taxon>
    </lineage>
</organism>
<evidence type="ECO:0000313" key="7">
    <source>
        <dbReference type="EMBL" id="SCU94382.1"/>
    </source>
</evidence>
<comment type="similarity">
    <text evidence="3">Belongs to the CENP-I/CTF3 family.</text>
</comment>
<gene>
    <name evidence="7" type="ORF">LAME_0F07250G</name>
</gene>
<keyword evidence="5" id="KW-0539">Nucleus</keyword>
<dbReference type="InterPro" id="IPR012485">
    <property type="entry name" value="CENP-I"/>
</dbReference>
<evidence type="ECO:0000256" key="4">
    <source>
        <dbReference type="ARBA" id="ARBA00022454"/>
    </source>
</evidence>
<keyword evidence="8" id="KW-1185">Reference proteome</keyword>
<dbReference type="Proteomes" id="UP000191144">
    <property type="component" value="Chromosome F"/>
</dbReference>
<reference evidence="8" key="1">
    <citation type="submission" date="2016-03" db="EMBL/GenBank/DDBJ databases">
        <authorList>
            <person name="Devillers Hugo."/>
        </authorList>
    </citation>
    <scope>NUCLEOTIDE SEQUENCE [LARGE SCALE GENOMIC DNA]</scope>
</reference>
<dbReference type="GO" id="GO:0000070">
    <property type="term" value="P:mitotic sister chromatid segregation"/>
    <property type="evidence" value="ECO:0007669"/>
    <property type="project" value="TreeGrafter"/>
</dbReference>
<dbReference type="PANTHER" id="PTHR48208:SF2">
    <property type="entry name" value="CENTROMERE PROTEIN I"/>
    <property type="match status" value="1"/>
</dbReference>
<evidence type="ECO:0000256" key="2">
    <source>
        <dbReference type="ARBA" id="ARBA00004584"/>
    </source>
</evidence>
<evidence type="ECO:0000313" key="8">
    <source>
        <dbReference type="Proteomes" id="UP000191144"/>
    </source>
</evidence>
<evidence type="ECO:0000256" key="5">
    <source>
        <dbReference type="ARBA" id="ARBA00023242"/>
    </source>
</evidence>
<dbReference type="Pfam" id="PF07778">
    <property type="entry name" value="CENP-I"/>
    <property type="match status" value="1"/>
</dbReference>
<keyword evidence="4" id="KW-0158">Chromosome</keyword>
<dbReference type="GO" id="GO:0034080">
    <property type="term" value="P:CENP-A containing chromatin assembly"/>
    <property type="evidence" value="ECO:0007669"/>
    <property type="project" value="TreeGrafter"/>
</dbReference>
<dbReference type="GO" id="GO:0000939">
    <property type="term" value="C:inner kinetochore"/>
    <property type="evidence" value="ECO:0007669"/>
    <property type="project" value="TreeGrafter"/>
</dbReference>
<dbReference type="OrthoDB" id="6347512at2759"/>
<sequence>MGIADDCFNVLLQNKSLRTDQIHELLSKINRHVTEEGISASNLNGIIDFLCENSQISTSTKGFLIKEALIPNGKVPRSTVYAILRCLGTRSQSTPDKLETSRVLQTELCKWLVHVYTYMDDYTVFEETYSEWFQLWQLDFLQHWITYLLFWSTTRHLVRPWRVRLLSSVGANSGYSNAKACATLVLEKFYSLVPDTRIYDAISQLKCNNRRLKTLKRPLWDEVFISRWNSIVKRSYGLSGPPLYSLFEKLSNQLSLSGVERKSHSSETDSGKMVPLNSVVTLGRLAEKLEYLMVPIDVEDVIKTKDQSCLAFIATLEPSDKFWRRLSQWIQLKLKLNSISADTASCCQSISTALITATFLNHEMSLNLSLLDDVNFKFEELSTYKTSEMATNTCSNLEAVRNNPQHYKESHFYHMCRHSLFKNWLLNEEGTGGEEALSCIAFIVSCLSEDMRKSIPSRHLSTTFRLLMIVLDRFPLDRFSDSSLGSCLLPTETVNAMMICSDPIILDAVSAYLVTSRRILGAFSNNDGLADPLNTNLKDLSNYLWSNNFKGDNHVFRIPKGFIRCMISALSTQYSDADVQQMFSVLNIPSLAFPCRVALRTLEEAFTSRVRFNMRLTKKTFTEFKKANSASWLDDVTSFRELILAILRLLRQHEAYCNVAKFLYTYVRSISKNVSQTLSQHDES</sequence>
<protein>
    <submittedName>
        <fullName evidence="7">LAME_0F07250g1_1</fullName>
    </submittedName>
</protein>
<proteinExistence type="inferred from homology"/>
<evidence type="ECO:0000256" key="6">
    <source>
        <dbReference type="ARBA" id="ARBA00023328"/>
    </source>
</evidence>
<dbReference type="CDD" id="cd22647">
    <property type="entry name" value="CTF3_NTD_HEAT"/>
    <property type="match status" value="1"/>
</dbReference>
<name>A0A1G4JUB6_9SACH</name>
<comment type="subcellular location">
    <subcellularLocation>
        <location evidence="2">Chromosome</location>
        <location evidence="2">Centromere</location>
    </subcellularLocation>
    <subcellularLocation>
        <location evidence="1">Nucleus</location>
    </subcellularLocation>
</comment>
<keyword evidence="6" id="KW-0137">Centromere</keyword>